<evidence type="ECO:0000313" key="4">
    <source>
        <dbReference type="EMBL" id="OVA07316.1"/>
    </source>
</evidence>
<dbReference type="Proteomes" id="UP000195402">
    <property type="component" value="Unassembled WGS sequence"/>
</dbReference>
<feature type="domain" description="Zinc knuckle CX2CX4HX4C" evidence="3">
    <location>
        <begin position="173"/>
        <end position="199"/>
    </location>
</feature>
<evidence type="ECO:0000313" key="5">
    <source>
        <dbReference type="Proteomes" id="UP000195402"/>
    </source>
</evidence>
<evidence type="ECO:0008006" key="6">
    <source>
        <dbReference type="Google" id="ProtNLM"/>
    </source>
</evidence>
<dbReference type="InterPro" id="IPR025558">
    <property type="entry name" value="DUF4283"/>
</dbReference>
<comment type="caution">
    <text evidence="4">The sequence shown here is derived from an EMBL/GenBank/DDBJ whole genome shotgun (WGS) entry which is preliminary data.</text>
</comment>
<organism evidence="4 5">
    <name type="scientific">Macleaya cordata</name>
    <name type="common">Five-seeded plume-poppy</name>
    <name type="synonym">Bocconia cordata</name>
    <dbReference type="NCBI Taxonomy" id="56857"/>
    <lineage>
        <taxon>Eukaryota</taxon>
        <taxon>Viridiplantae</taxon>
        <taxon>Streptophyta</taxon>
        <taxon>Embryophyta</taxon>
        <taxon>Tracheophyta</taxon>
        <taxon>Spermatophyta</taxon>
        <taxon>Magnoliopsida</taxon>
        <taxon>Ranunculales</taxon>
        <taxon>Papaveraceae</taxon>
        <taxon>Papaveroideae</taxon>
        <taxon>Macleaya</taxon>
    </lineage>
</organism>
<dbReference type="OMA" id="WLCISSP"/>
<dbReference type="InParanoid" id="A0A200QA27"/>
<dbReference type="PANTHER" id="PTHR31286:SF167">
    <property type="entry name" value="OS09G0268800 PROTEIN"/>
    <property type="match status" value="1"/>
</dbReference>
<dbReference type="InterPro" id="IPR040256">
    <property type="entry name" value="At4g02000-like"/>
</dbReference>
<dbReference type="OrthoDB" id="1750790at2759"/>
<protein>
    <recommendedName>
        <fullName evidence="6">CCHC-type domain-containing protein</fullName>
    </recommendedName>
</protein>
<accession>A0A200QA27</accession>
<dbReference type="PANTHER" id="PTHR31286">
    <property type="entry name" value="GLYCINE-RICH CELL WALL STRUCTURAL PROTEIN 1.8-LIKE"/>
    <property type="match status" value="1"/>
</dbReference>
<dbReference type="STRING" id="56857.A0A200QA27"/>
<feature type="domain" description="DUF4283" evidence="2">
    <location>
        <begin position="2"/>
        <end position="85"/>
    </location>
</feature>
<name>A0A200QA27_MACCD</name>
<dbReference type="InterPro" id="IPR025836">
    <property type="entry name" value="Zn_knuckle_CX2CX4HX4C"/>
</dbReference>
<evidence type="ECO:0000256" key="1">
    <source>
        <dbReference type="SAM" id="MobiDB-lite"/>
    </source>
</evidence>
<feature type="region of interest" description="Disordered" evidence="1">
    <location>
        <begin position="250"/>
        <end position="281"/>
    </location>
</feature>
<evidence type="ECO:0000259" key="3">
    <source>
        <dbReference type="Pfam" id="PF14392"/>
    </source>
</evidence>
<reference evidence="4 5" key="1">
    <citation type="journal article" date="2017" name="Mol. Plant">
        <title>The Genome of Medicinal Plant Macleaya cordata Provides New Insights into Benzylisoquinoline Alkaloids Metabolism.</title>
        <authorList>
            <person name="Liu X."/>
            <person name="Liu Y."/>
            <person name="Huang P."/>
            <person name="Ma Y."/>
            <person name="Qing Z."/>
            <person name="Tang Q."/>
            <person name="Cao H."/>
            <person name="Cheng P."/>
            <person name="Zheng Y."/>
            <person name="Yuan Z."/>
            <person name="Zhou Y."/>
            <person name="Liu J."/>
            <person name="Tang Z."/>
            <person name="Zhuo Y."/>
            <person name="Zhang Y."/>
            <person name="Yu L."/>
            <person name="Huang J."/>
            <person name="Yang P."/>
            <person name="Peng Q."/>
            <person name="Zhang J."/>
            <person name="Jiang W."/>
            <person name="Zhang Z."/>
            <person name="Lin K."/>
            <person name="Ro D.K."/>
            <person name="Chen X."/>
            <person name="Xiong X."/>
            <person name="Shang Y."/>
            <person name="Huang S."/>
            <person name="Zeng J."/>
        </authorList>
    </citation>
    <scope>NUCLEOTIDE SEQUENCE [LARGE SCALE GENOMIC DNA]</scope>
    <source>
        <strain evidence="5">cv. BLH2017</strain>
        <tissue evidence="4">Root</tissue>
    </source>
</reference>
<sequence length="281" mass="32880">MLWKNTLIGKIQSGDKYFEPSETMKEIEEAWINLISTFTMMELDDKCFSFTFENPKDMIWVMDSRPWLISGYLLVFTEWVPSIPPSKIEFKICPFWIQAHDVPYELMSNKMGLRIGRIGGEVLEVDFDERVRERKKYMRIRVMVDVSKRLATGCWLCISSPHDDDDDNNVVVLWVSFRYEELPKMCYRCGVIGHSKTYCGSNITPTLFENYIFFYQNGEKIPVEGQVLIDPTKRGYGPWLKEETLEKEEELYGEDDQDEIGIDATDDQSTDYQCRSPSTHV</sequence>
<gene>
    <name evidence="4" type="ORF">BVC80_1605g2</name>
</gene>
<feature type="compositionally biased region" description="Acidic residues" evidence="1">
    <location>
        <begin position="250"/>
        <end position="269"/>
    </location>
</feature>
<dbReference type="Pfam" id="PF14392">
    <property type="entry name" value="zf-CCHC_4"/>
    <property type="match status" value="1"/>
</dbReference>
<dbReference type="EMBL" id="MVGT01002614">
    <property type="protein sequence ID" value="OVA07316.1"/>
    <property type="molecule type" value="Genomic_DNA"/>
</dbReference>
<proteinExistence type="predicted"/>
<dbReference type="Pfam" id="PF14111">
    <property type="entry name" value="DUF4283"/>
    <property type="match status" value="1"/>
</dbReference>
<dbReference type="AlphaFoldDB" id="A0A200QA27"/>
<feature type="compositionally biased region" description="Polar residues" evidence="1">
    <location>
        <begin position="270"/>
        <end position="281"/>
    </location>
</feature>
<keyword evidence="5" id="KW-1185">Reference proteome</keyword>
<evidence type="ECO:0000259" key="2">
    <source>
        <dbReference type="Pfam" id="PF14111"/>
    </source>
</evidence>